<dbReference type="HOGENOM" id="CLU_021377_7_1_0"/>
<comment type="similarity">
    <text evidence="1">Belongs to the NADH dehydrogenase family.</text>
</comment>
<evidence type="ECO:0000256" key="1">
    <source>
        <dbReference type="ARBA" id="ARBA00005272"/>
    </source>
</evidence>
<dbReference type="KEGG" id="mhd:Marky_0574"/>
<dbReference type="PRINTS" id="PR00411">
    <property type="entry name" value="PNDRDTASEI"/>
</dbReference>
<dbReference type="PANTHER" id="PTHR43706:SF47">
    <property type="entry name" value="EXTERNAL NADH-UBIQUINONE OXIDOREDUCTASE 1, MITOCHONDRIAL-RELATED"/>
    <property type="match status" value="1"/>
</dbReference>
<protein>
    <recommendedName>
        <fullName evidence="2">NADH:ubiquinone reductase (non-electrogenic)</fullName>
        <ecNumber evidence="2">1.6.5.9</ecNumber>
    </recommendedName>
</protein>
<proteinExistence type="inferred from homology"/>
<name>F2NNV1_MARHT</name>
<evidence type="ECO:0000259" key="8">
    <source>
        <dbReference type="Pfam" id="PF07992"/>
    </source>
</evidence>
<evidence type="ECO:0000256" key="4">
    <source>
        <dbReference type="ARBA" id="ARBA00022827"/>
    </source>
</evidence>
<evidence type="ECO:0000256" key="3">
    <source>
        <dbReference type="ARBA" id="ARBA00022630"/>
    </source>
</evidence>
<dbReference type="InterPro" id="IPR036188">
    <property type="entry name" value="FAD/NAD-bd_sf"/>
</dbReference>
<dbReference type="InterPro" id="IPR045024">
    <property type="entry name" value="NDH-2"/>
</dbReference>
<sequence>MQKHIVVVGAGFGGLNAVRELSKDPTVRVTLVDQSNSHVFLPLLYQVAAAGLEATQIAFPIRAYLRRFPRARFHLGRAEGVDLKEKTLWVEGQPIPYDYLVVAAGSKSNDFGIPGVAEHAFGLKTLKEAKEIRDRILSACEEAVHTPDPERKRALLTWVIVGGGPTGVELAGALGELRNHVIRRDYPELDPREIRILLIEAGPRVLAHLSPASSAYAQRFLERLGIEVMTRAMVAEVTPSGVKLKNGAFIPSFTTVWSAGVAGAALPGLPAERNGRVPTTPELHLEGDPHVYVVGDVNLLINPKTGRPYPQVAQVAIQQGTLAGRNIRRHLRGQPLRPFQYKDKGNMVTLGRNHAVLETGRVRLTGFPAWVAWLGVHLMYLTGGRNRFMVMTNWAYSYFTYDFAVRTLQHRHLFPALELPEEAQPDPTHA</sequence>
<comment type="catalytic activity">
    <reaction evidence="7">
        <text>a quinone + NADH + H(+) = a quinol + NAD(+)</text>
        <dbReference type="Rhea" id="RHEA:46160"/>
        <dbReference type="ChEBI" id="CHEBI:15378"/>
        <dbReference type="ChEBI" id="CHEBI:24646"/>
        <dbReference type="ChEBI" id="CHEBI:57540"/>
        <dbReference type="ChEBI" id="CHEBI:57945"/>
        <dbReference type="ChEBI" id="CHEBI:132124"/>
        <dbReference type="EC" id="1.6.5.9"/>
    </reaction>
</comment>
<dbReference type="SUPFAM" id="SSF51905">
    <property type="entry name" value="FAD/NAD(P)-binding domain"/>
    <property type="match status" value="1"/>
</dbReference>
<dbReference type="PANTHER" id="PTHR43706">
    <property type="entry name" value="NADH DEHYDROGENASE"/>
    <property type="match status" value="1"/>
</dbReference>
<feature type="domain" description="FAD/NAD(P)-binding" evidence="8">
    <location>
        <begin position="4"/>
        <end position="320"/>
    </location>
</feature>
<keyword evidence="6" id="KW-0520">NAD</keyword>
<accession>F2NNV1</accession>
<keyword evidence="5 9" id="KW-0560">Oxidoreductase</keyword>
<dbReference type="EMBL" id="CP002630">
    <property type="protein sequence ID" value="AEB11325.1"/>
    <property type="molecule type" value="Genomic_DNA"/>
</dbReference>
<dbReference type="Pfam" id="PF07992">
    <property type="entry name" value="Pyr_redox_2"/>
    <property type="match status" value="1"/>
</dbReference>
<dbReference type="STRING" id="869210.Marky_0574"/>
<dbReference type="EC" id="1.6.5.9" evidence="2"/>
<dbReference type="AlphaFoldDB" id="F2NNV1"/>
<evidence type="ECO:0000313" key="9">
    <source>
        <dbReference type="EMBL" id="AEB11325.1"/>
    </source>
</evidence>
<evidence type="ECO:0000256" key="6">
    <source>
        <dbReference type="ARBA" id="ARBA00023027"/>
    </source>
</evidence>
<evidence type="ECO:0000313" key="10">
    <source>
        <dbReference type="Proteomes" id="UP000007030"/>
    </source>
</evidence>
<dbReference type="eggNOG" id="COG1252">
    <property type="taxonomic scope" value="Bacteria"/>
</dbReference>
<keyword evidence="4" id="KW-0274">FAD</keyword>
<dbReference type="RefSeq" id="WP_013703377.1">
    <property type="nucleotide sequence ID" value="NC_015387.1"/>
</dbReference>
<evidence type="ECO:0000256" key="7">
    <source>
        <dbReference type="ARBA" id="ARBA00047599"/>
    </source>
</evidence>
<dbReference type="Proteomes" id="UP000007030">
    <property type="component" value="Chromosome"/>
</dbReference>
<keyword evidence="10" id="KW-1185">Reference proteome</keyword>
<evidence type="ECO:0000256" key="2">
    <source>
        <dbReference type="ARBA" id="ARBA00012637"/>
    </source>
</evidence>
<dbReference type="Gene3D" id="3.50.50.100">
    <property type="match status" value="1"/>
</dbReference>
<reference evidence="9 10" key="1">
    <citation type="journal article" date="2012" name="Stand. Genomic Sci.">
        <title>Complete genome sequence of the aerobic, heterotroph Marinithermus hydrothermalis type strain (T1(T)) from a deep-sea hydrothermal vent chimney.</title>
        <authorList>
            <person name="Copeland A."/>
            <person name="Gu W."/>
            <person name="Yasawong M."/>
            <person name="Lapidus A."/>
            <person name="Lucas S."/>
            <person name="Deshpande S."/>
            <person name="Pagani I."/>
            <person name="Tapia R."/>
            <person name="Cheng J.F."/>
            <person name="Goodwin L.A."/>
            <person name="Pitluck S."/>
            <person name="Liolios K."/>
            <person name="Ivanova N."/>
            <person name="Mavromatis K."/>
            <person name="Mikhailova N."/>
            <person name="Pati A."/>
            <person name="Chen A."/>
            <person name="Palaniappan K."/>
            <person name="Land M."/>
            <person name="Pan C."/>
            <person name="Brambilla E.M."/>
            <person name="Rohde M."/>
            <person name="Tindall B.J."/>
            <person name="Sikorski J."/>
            <person name="Goker M."/>
            <person name="Detter J.C."/>
            <person name="Bristow J."/>
            <person name="Eisen J.A."/>
            <person name="Markowitz V."/>
            <person name="Hugenholtz P."/>
            <person name="Kyrpides N.C."/>
            <person name="Klenk H.P."/>
            <person name="Woyke T."/>
        </authorList>
    </citation>
    <scope>NUCLEOTIDE SEQUENCE [LARGE SCALE GENOMIC DNA]</scope>
    <source>
        <strain evidence="10">DSM 14884 / JCM 11576 / T1</strain>
    </source>
</reference>
<dbReference type="OrthoDB" id="9784880at2"/>
<organism evidence="9 10">
    <name type="scientific">Marinithermus hydrothermalis (strain DSM 14884 / JCM 11576 / T1)</name>
    <dbReference type="NCBI Taxonomy" id="869210"/>
    <lineage>
        <taxon>Bacteria</taxon>
        <taxon>Thermotogati</taxon>
        <taxon>Deinococcota</taxon>
        <taxon>Deinococci</taxon>
        <taxon>Thermales</taxon>
        <taxon>Thermaceae</taxon>
        <taxon>Marinithermus</taxon>
    </lineage>
</organism>
<dbReference type="PRINTS" id="PR00368">
    <property type="entry name" value="FADPNR"/>
</dbReference>
<evidence type="ECO:0000256" key="5">
    <source>
        <dbReference type="ARBA" id="ARBA00023002"/>
    </source>
</evidence>
<dbReference type="InterPro" id="IPR023753">
    <property type="entry name" value="FAD/NAD-binding_dom"/>
</dbReference>
<keyword evidence="3" id="KW-0285">Flavoprotein</keyword>
<dbReference type="GO" id="GO:0050136">
    <property type="term" value="F:NADH dehydrogenase (quinone) (non-electrogenic) activity"/>
    <property type="evidence" value="ECO:0007669"/>
    <property type="project" value="UniProtKB-EC"/>
</dbReference>
<gene>
    <name evidence="9" type="ordered locus">Marky_0574</name>
</gene>